<dbReference type="EMBL" id="CAUJNA010003090">
    <property type="protein sequence ID" value="CAJ1395214.1"/>
    <property type="molecule type" value="Genomic_DNA"/>
</dbReference>
<reference evidence="2" key="1">
    <citation type="submission" date="2023-08" db="EMBL/GenBank/DDBJ databases">
        <authorList>
            <person name="Chen Y."/>
            <person name="Shah S."/>
            <person name="Dougan E. K."/>
            <person name="Thang M."/>
            <person name="Chan C."/>
        </authorList>
    </citation>
    <scope>NUCLEOTIDE SEQUENCE</scope>
</reference>
<organism evidence="2 3">
    <name type="scientific">Effrenium voratum</name>
    <dbReference type="NCBI Taxonomy" id="2562239"/>
    <lineage>
        <taxon>Eukaryota</taxon>
        <taxon>Sar</taxon>
        <taxon>Alveolata</taxon>
        <taxon>Dinophyceae</taxon>
        <taxon>Suessiales</taxon>
        <taxon>Symbiodiniaceae</taxon>
        <taxon>Effrenium</taxon>
    </lineage>
</organism>
<accession>A0AA36IYK2</accession>
<protein>
    <submittedName>
        <fullName evidence="2">Uncharacterized protein</fullName>
    </submittedName>
</protein>
<comment type="caution">
    <text evidence="2">The sequence shown here is derived from an EMBL/GenBank/DDBJ whole genome shotgun (WGS) entry which is preliminary data.</text>
</comment>
<feature type="region of interest" description="Disordered" evidence="1">
    <location>
        <begin position="1"/>
        <end position="20"/>
    </location>
</feature>
<evidence type="ECO:0000313" key="2">
    <source>
        <dbReference type="EMBL" id="CAJ1395214.1"/>
    </source>
</evidence>
<evidence type="ECO:0000256" key="1">
    <source>
        <dbReference type="SAM" id="MobiDB-lite"/>
    </source>
</evidence>
<name>A0AA36IYK2_9DINO</name>
<gene>
    <name evidence="2" type="ORF">EVOR1521_LOCUS19681</name>
</gene>
<dbReference type="AlphaFoldDB" id="A0AA36IYK2"/>
<keyword evidence="3" id="KW-1185">Reference proteome</keyword>
<dbReference type="Proteomes" id="UP001178507">
    <property type="component" value="Unassembled WGS sequence"/>
</dbReference>
<evidence type="ECO:0000313" key="3">
    <source>
        <dbReference type="Proteomes" id="UP001178507"/>
    </source>
</evidence>
<feature type="compositionally biased region" description="Basic and acidic residues" evidence="1">
    <location>
        <begin position="91"/>
        <end position="106"/>
    </location>
</feature>
<feature type="region of interest" description="Disordered" evidence="1">
    <location>
        <begin position="77"/>
        <end position="143"/>
    </location>
</feature>
<proteinExistence type="predicted"/>
<sequence length="170" mass="18821">MKPVPSSACGSEKSRRADGAVWGKAFNQLDETTQRRLREEEKQTERRLWAEAVEQVESESPRRALFNLFDLLNDGGQHTQGQQMAAQEAKALQEHHEAHAKDKDVDPDSLLGKLMKKGGDVDQNAGEVNPNQNRPETFNEDTEAKKAAMAELLKKGDHLSKEARDGSGSG</sequence>